<dbReference type="InterPro" id="IPR050258">
    <property type="entry name" value="Leguminous_Lectin"/>
</dbReference>
<evidence type="ECO:0000259" key="2">
    <source>
        <dbReference type="Pfam" id="PF13290"/>
    </source>
</evidence>
<evidence type="ECO:0000259" key="1">
    <source>
        <dbReference type="Pfam" id="PF00139"/>
    </source>
</evidence>
<dbReference type="PANTHER" id="PTHR32401">
    <property type="entry name" value="CONCANAVALIN A-LIKE LECTIN FAMILY PROTEIN"/>
    <property type="match status" value="1"/>
</dbReference>
<keyword evidence="4" id="KW-1185">Reference proteome</keyword>
<dbReference type="SUPFAM" id="SSF50998">
    <property type="entry name" value="Quinoprotein alcohol dehydrogenase-like"/>
    <property type="match status" value="1"/>
</dbReference>
<dbReference type="KEGG" id="abas:ACPOL_3635"/>
<dbReference type="Pfam" id="PF00139">
    <property type="entry name" value="Lectin_legB"/>
    <property type="match status" value="2"/>
</dbReference>
<dbReference type="Proteomes" id="UP000253606">
    <property type="component" value="Chromosome"/>
</dbReference>
<sequence length="1099" mass="114306">MTAHNDIARTGQNLNETILTPANVNSNQFGKLFTHPISGQPFAQPLYVPQVAIPGKGVHNVVYVVTSADYVYAFDADNNGGANAAPLWSTFVLTNTAPAGTYTQEFGIQGTPVIDPATKTMYLVSSEEPDVFRLHALDITTGKEKFGGPEPIVGRVDGTGSGSANGLLTFDPGYHRQRAGLLLLNGVLYVPFGSVNDNGPWHGWIFSYNAATLALIDTFCTSPNGTAAGIWMGGAALAAEVDDPAKPYGRMFFSTGNGAYAGSVPYSNGMSFGMSVLDLDLTGGMMTVKDSFTPHNWAALSAQDADLGAGGTVLLPAEKQASGTTLNSLVAIGKSGKIYILNRNNLGGYSPTSDNVVQALQTPQSGEQNWGAGVWGASAYYNQHIYFGGINPGVTNGLAAYSYVNGVLSSAPTSQTTEQFAYPGPTPSISANGASNGIVWALKNDANGSGPAVLLAFNANNVTDLLYSSNTNLERDNPGLALKFAVPTIANGKVYVAEWGSFSTFGLLGTIPTVATPVITPPGDTFNGSQRVSITSATPGAQIYYTTDGTTPTINSHIYTGPLTVTETETITAIANATGYLQGQPATATFYSAANAANPVFSLAGGTYSGSQSVAITDRSKNAVIHYTVDGSTPTTASAVYTTPIHVPVTETVQALATAPGLQPSSIVTAFYDIDPPYLFNFNQGFAQAQALGQMQFNGSTDLDDFRLQLTNGGFSEAGSAFYTKPVNIQSFTTDFTFQQSNPNGDGFTFTIQNNSAAALGGDGGSLGYAGIGKSVAIKFDLFSNSGEGPNSTGLYINGAQPTAPAVSLVNTPINLHSADYTTAHITYDGTNLTITLTDTITLGTWSHSFAVNIPAIVGGNTAYVGFTGGSGGLSSSQKVTSWTYFTGQPPYPNYPTGFHPTNMVINGTGGLSGTSLQLTNGGLKETTSAFYAIPVGVESFTSNFQFLLTKATADGFAFVIQNAGPHAIGTGGGGLGYASIPNSVAIKWDFFNNAGEGNDSTGVYVNGAMPTLPCINLAPTGFLVNDGDLIGAQIDYDGTTLEWTIFNLTQSTRGQITERVAIDIPHTIGSNTAYVGFTGASGGETAIQNILNWTVTNP</sequence>
<dbReference type="Pfam" id="PF13290">
    <property type="entry name" value="CHB_HEX_C_1"/>
    <property type="match status" value="2"/>
</dbReference>
<dbReference type="InterPro" id="IPR001220">
    <property type="entry name" value="Legume_lectin_dom"/>
</dbReference>
<dbReference type="InterPro" id="IPR011047">
    <property type="entry name" value="Quinoprotein_ADH-like_sf"/>
</dbReference>
<dbReference type="Gene3D" id="2.60.120.200">
    <property type="match status" value="2"/>
</dbReference>
<dbReference type="PANTHER" id="PTHR32401:SF48">
    <property type="entry name" value="LEGUME LECTIN DOMAIN-CONTAINING PROTEIN"/>
    <property type="match status" value="1"/>
</dbReference>
<evidence type="ECO:0000313" key="4">
    <source>
        <dbReference type="Proteomes" id="UP000253606"/>
    </source>
</evidence>
<organism evidence="3 4">
    <name type="scientific">Acidisarcina polymorpha</name>
    <dbReference type="NCBI Taxonomy" id="2211140"/>
    <lineage>
        <taxon>Bacteria</taxon>
        <taxon>Pseudomonadati</taxon>
        <taxon>Acidobacteriota</taxon>
        <taxon>Terriglobia</taxon>
        <taxon>Terriglobales</taxon>
        <taxon>Acidobacteriaceae</taxon>
        <taxon>Acidisarcina</taxon>
    </lineage>
</organism>
<reference evidence="3 4" key="1">
    <citation type="journal article" date="2018" name="Front. Microbiol.">
        <title>Hydrolytic Capabilities as a Key to Environmental Success: Chitinolytic and Cellulolytic Acidobacteria From Acidic Sub-arctic Soils and Boreal Peatlands.</title>
        <authorList>
            <person name="Belova S.E."/>
            <person name="Ravin N.V."/>
            <person name="Pankratov T.A."/>
            <person name="Rakitin A.L."/>
            <person name="Ivanova A.A."/>
            <person name="Beletsky A.V."/>
            <person name="Mardanov A.V."/>
            <person name="Sinninghe Damste J.S."/>
            <person name="Dedysh S.N."/>
        </authorList>
    </citation>
    <scope>NUCLEOTIDE SEQUENCE [LARGE SCALE GENOMIC DNA]</scope>
    <source>
        <strain evidence="3 4">SBC82</strain>
    </source>
</reference>
<proteinExistence type="predicted"/>
<feature type="domain" description="Legume lectin" evidence="1">
    <location>
        <begin position="898"/>
        <end position="1096"/>
    </location>
</feature>
<dbReference type="AlphaFoldDB" id="A0A2Z5G1G1"/>
<dbReference type="GO" id="GO:0030246">
    <property type="term" value="F:carbohydrate binding"/>
    <property type="evidence" value="ECO:0007669"/>
    <property type="project" value="InterPro"/>
</dbReference>
<gene>
    <name evidence="3" type="ORF">ACPOL_3635</name>
</gene>
<protein>
    <submittedName>
        <fullName evidence="3">Uncharacterized protein</fullName>
    </submittedName>
</protein>
<dbReference type="InterPro" id="IPR013320">
    <property type="entry name" value="ConA-like_dom_sf"/>
</dbReference>
<name>A0A2Z5G1G1_9BACT</name>
<dbReference type="InterPro" id="IPR059177">
    <property type="entry name" value="GH29D-like_dom"/>
</dbReference>
<feature type="domain" description="GH29D-like beta-sandwich" evidence="2">
    <location>
        <begin position="521"/>
        <end position="582"/>
    </location>
</feature>
<dbReference type="Gene3D" id="2.40.10.480">
    <property type="match status" value="1"/>
</dbReference>
<accession>A0A2Z5G1G1</accession>
<dbReference type="InterPro" id="IPR056573">
    <property type="entry name" value="Lectin_L-type_dom"/>
</dbReference>
<dbReference type="SUPFAM" id="SSF49899">
    <property type="entry name" value="Concanavalin A-like lectins/glucanases"/>
    <property type="match status" value="2"/>
</dbReference>
<evidence type="ECO:0000313" key="3">
    <source>
        <dbReference type="EMBL" id="AXC12918.1"/>
    </source>
</evidence>
<feature type="domain" description="GH29D-like beta-sandwich" evidence="2">
    <location>
        <begin position="604"/>
        <end position="669"/>
    </location>
</feature>
<feature type="domain" description="Legume lectin" evidence="1">
    <location>
        <begin position="680"/>
        <end position="887"/>
    </location>
</feature>
<dbReference type="EMBL" id="CP030840">
    <property type="protein sequence ID" value="AXC12918.1"/>
    <property type="molecule type" value="Genomic_DNA"/>
</dbReference>
<dbReference type="CDD" id="cd01951">
    <property type="entry name" value="lectin_L-type"/>
    <property type="match status" value="1"/>
</dbReference>